<sequence>MFADRAVAPPVPTRGRGHRRRRTKAWKESPDPEREAKPDRIEQVLDRFPNRVGGSPMDVDFTALREQDLTWAGFGQAT</sequence>
<comment type="caution">
    <text evidence="2">The sequence shown here is derived from an EMBL/GenBank/DDBJ whole genome shotgun (WGS) entry which is preliminary data.</text>
</comment>
<name>A0ABW1M2P7_9ACTN</name>
<evidence type="ECO:0000256" key="1">
    <source>
        <dbReference type="SAM" id="MobiDB-lite"/>
    </source>
</evidence>
<accession>A0ABW1M2P7</accession>
<dbReference type="RefSeq" id="WP_386399631.1">
    <property type="nucleotide sequence ID" value="NZ_JBHSPT010000046.1"/>
</dbReference>
<proteinExistence type="predicted"/>
<feature type="region of interest" description="Disordered" evidence="1">
    <location>
        <begin position="1"/>
        <end position="39"/>
    </location>
</feature>
<gene>
    <name evidence="2" type="ORF">ACFP50_20040</name>
</gene>
<organism evidence="2 3">
    <name type="scientific">Streptomyces pratens</name>
    <dbReference type="NCBI Taxonomy" id="887456"/>
    <lineage>
        <taxon>Bacteria</taxon>
        <taxon>Bacillati</taxon>
        <taxon>Actinomycetota</taxon>
        <taxon>Actinomycetes</taxon>
        <taxon>Kitasatosporales</taxon>
        <taxon>Streptomycetaceae</taxon>
        <taxon>Streptomyces</taxon>
    </lineage>
</organism>
<evidence type="ECO:0000313" key="2">
    <source>
        <dbReference type="EMBL" id="MFC6057659.1"/>
    </source>
</evidence>
<dbReference type="EMBL" id="JBHSPT010000046">
    <property type="protein sequence ID" value="MFC6057659.1"/>
    <property type="molecule type" value="Genomic_DNA"/>
</dbReference>
<feature type="compositionally biased region" description="Basic and acidic residues" evidence="1">
    <location>
        <begin position="25"/>
        <end position="39"/>
    </location>
</feature>
<keyword evidence="3" id="KW-1185">Reference proteome</keyword>
<protein>
    <submittedName>
        <fullName evidence="2">Uncharacterized protein</fullName>
    </submittedName>
</protein>
<feature type="compositionally biased region" description="Basic residues" evidence="1">
    <location>
        <begin position="15"/>
        <end position="24"/>
    </location>
</feature>
<dbReference type="Proteomes" id="UP001596242">
    <property type="component" value="Unassembled WGS sequence"/>
</dbReference>
<evidence type="ECO:0000313" key="3">
    <source>
        <dbReference type="Proteomes" id="UP001596242"/>
    </source>
</evidence>
<reference evidence="3" key="1">
    <citation type="journal article" date="2019" name="Int. J. Syst. Evol. Microbiol.">
        <title>The Global Catalogue of Microorganisms (GCM) 10K type strain sequencing project: providing services to taxonomists for standard genome sequencing and annotation.</title>
        <authorList>
            <consortium name="The Broad Institute Genomics Platform"/>
            <consortium name="The Broad Institute Genome Sequencing Center for Infectious Disease"/>
            <person name="Wu L."/>
            <person name="Ma J."/>
        </authorList>
    </citation>
    <scope>NUCLEOTIDE SEQUENCE [LARGE SCALE GENOMIC DNA]</scope>
    <source>
        <strain evidence="3">JCM 12763</strain>
    </source>
</reference>